<evidence type="ECO:0000256" key="4">
    <source>
        <dbReference type="ARBA" id="ARBA00022478"/>
    </source>
</evidence>
<accession>A0A388TI43</accession>
<dbReference type="InterPro" id="IPR011262">
    <property type="entry name" value="DNA-dir_RNA_pol_insert"/>
</dbReference>
<dbReference type="CDD" id="cd06928">
    <property type="entry name" value="RNAP_alpha_NTD"/>
    <property type="match status" value="2"/>
</dbReference>
<dbReference type="InterPro" id="IPR011773">
    <property type="entry name" value="DNA-dir_RpoA"/>
</dbReference>
<keyword evidence="7 11" id="KW-0804">Transcription</keyword>
<feature type="region of interest" description="Alpha N-terminal domain (alpha-NTD)" evidence="11">
    <location>
        <begin position="1"/>
        <end position="431"/>
    </location>
</feature>
<feature type="domain" description="DNA-directed RNA polymerase RpoA/D/Rpb3-type" evidence="12">
    <location>
        <begin position="15"/>
        <end position="209"/>
    </location>
</feature>
<dbReference type="NCBIfam" id="NF003519">
    <property type="entry name" value="PRK05182.2-5"/>
    <property type="match status" value="1"/>
</dbReference>
<comment type="similarity">
    <text evidence="1 11">Belongs to the RNA polymerase alpha chain family.</text>
</comment>
<reference evidence="13 14" key="1">
    <citation type="journal article" date="2019" name="ISME J.">
        <title>Genome analyses of uncultured TG2/ZB3 bacteria in 'Margulisbacteria' specifically attached to ectosymbiotic spirochetes of protists in the termite gut.</title>
        <authorList>
            <person name="Utami Y.D."/>
            <person name="Kuwahara H."/>
            <person name="Igai K."/>
            <person name="Murakami T."/>
            <person name="Sugaya K."/>
            <person name="Morikawa T."/>
            <person name="Nagura Y."/>
            <person name="Yuki M."/>
            <person name="Deevong P."/>
            <person name="Inoue T."/>
            <person name="Kihara K."/>
            <person name="Lo N."/>
            <person name="Yamada A."/>
            <person name="Ohkuma M."/>
            <person name="Hongoh Y."/>
        </authorList>
    </citation>
    <scope>NUCLEOTIDE SEQUENCE [LARGE SCALE GENOMIC DNA]</scope>
    <source>
        <strain evidence="13">NkOx7-02</strain>
    </source>
</reference>
<dbReference type="NCBIfam" id="TIGR02027">
    <property type="entry name" value="rpoA"/>
    <property type="match status" value="1"/>
</dbReference>
<comment type="subunit">
    <text evidence="11">Homodimer. The RNAP catalytic core consists of 2 alpha, 1 beta, 1 beta' and 1 omega subunit. When a sigma factor is associated with the core the holoenzyme is formed, which can initiate transcription.</text>
</comment>
<keyword evidence="5 11" id="KW-0808">Transferase</keyword>
<dbReference type="HAMAP" id="MF_00059">
    <property type="entry name" value="RNApol_bact_RpoA"/>
    <property type="match status" value="1"/>
</dbReference>
<evidence type="ECO:0000256" key="11">
    <source>
        <dbReference type="HAMAP-Rule" id="MF_00059"/>
    </source>
</evidence>
<dbReference type="GO" id="GO:0003899">
    <property type="term" value="F:DNA-directed RNA polymerase activity"/>
    <property type="evidence" value="ECO:0007669"/>
    <property type="project" value="UniProtKB-UniRule"/>
</dbReference>
<dbReference type="GO" id="GO:0005737">
    <property type="term" value="C:cytoplasm"/>
    <property type="evidence" value="ECO:0007669"/>
    <property type="project" value="UniProtKB-ARBA"/>
</dbReference>
<dbReference type="Gene3D" id="1.10.150.20">
    <property type="entry name" value="5' to 3' exonuclease, C-terminal subdomain"/>
    <property type="match status" value="1"/>
</dbReference>
<evidence type="ECO:0000256" key="1">
    <source>
        <dbReference type="ARBA" id="ARBA00007123"/>
    </source>
</evidence>
<evidence type="ECO:0000256" key="5">
    <source>
        <dbReference type="ARBA" id="ARBA00022679"/>
    </source>
</evidence>
<dbReference type="FunFam" id="2.170.120.12:FF:000001">
    <property type="entry name" value="DNA-directed RNA polymerase subunit alpha"/>
    <property type="match status" value="1"/>
</dbReference>
<comment type="catalytic activity">
    <reaction evidence="10 11">
        <text>RNA(n) + a ribonucleoside 5'-triphosphate = RNA(n+1) + diphosphate</text>
        <dbReference type="Rhea" id="RHEA:21248"/>
        <dbReference type="Rhea" id="RHEA-COMP:14527"/>
        <dbReference type="Rhea" id="RHEA-COMP:17342"/>
        <dbReference type="ChEBI" id="CHEBI:33019"/>
        <dbReference type="ChEBI" id="CHEBI:61557"/>
        <dbReference type="ChEBI" id="CHEBI:140395"/>
        <dbReference type="EC" id="2.7.7.6"/>
    </reaction>
</comment>
<comment type="function">
    <text evidence="11">DNA-dependent RNA polymerase catalyzes the transcription of DNA into RNA using the four ribonucleoside triphosphates as substrates.</text>
</comment>
<dbReference type="InterPro" id="IPR011260">
    <property type="entry name" value="RNAP_asu_C"/>
</dbReference>
<dbReference type="SUPFAM" id="SSF56553">
    <property type="entry name" value="Insert subdomain of RNA polymerase alpha subunit"/>
    <property type="match status" value="2"/>
</dbReference>
<protein>
    <recommendedName>
        <fullName evidence="3 11">DNA-directed RNA polymerase subunit alpha</fullName>
        <shortName evidence="11">RNAP subunit alpha</shortName>
        <ecNumber evidence="2 11">2.7.7.6</ecNumber>
    </recommendedName>
    <alternativeName>
        <fullName evidence="9 11">RNA polymerase subunit alpha</fullName>
    </alternativeName>
    <alternativeName>
        <fullName evidence="8 11">Transcriptase subunit alpha</fullName>
    </alternativeName>
</protein>
<dbReference type="SUPFAM" id="SSF47789">
    <property type="entry name" value="C-terminal domain of RNA polymerase alpha subunit"/>
    <property type="match status" value="1"/>
</dbReference>
<dbReference type="AlphaFoldDB" id="A0A388TI43"/>
<keyword evidence="4 11" id="KW-0240">DNA-directed RNA polymerase</keyword>
<evidence type="ECO:0000256" key="10">
    <source>
        <dbReference type="ARBA" id="ARBA00048552"/>
    </source>
</evidence>
<dbReference type="SMART" id="SM00662">
    <property type="entry name" value="RPOLD"/>
    <property type="match status" value="2"/>
</dbReference>
<evidence type="ECO:0000256" key="8">
    <source>
        <dbReference type="ARBA" id="ARBA00032524"/>
    </source>
</evidence>
<dbReference type="NCBIfam" id="NF003513">
    <property type="entry name" value="PRK05182.1-2"/>
    <property type="match status" value="1"/>
</dbReference>
<evidence type="ECO:0000256" key="2">
    <source>
        <dbReference type="ARBA" id="ARBA00012418"/>
    </source>
</evidence>
<dbReference type="GO" id="GO:0046983">
    <property type="term" value="F:protein dimerization activity"/>
    <property type="evidence" value="ECO:0007669"/>
    <property type="project" value="InterPro"/>
</dbReference>
<gene>
    <name evidence="11" type="primary">rpoA</name>
    <name evidence="13" type="ORF">NO2_1095</name>
</gene>
<dbReference type="GO" id="GO:0003677">
    <property type="term" value="F:DNA binding"/>
    <property type="evidence" value="ECO:0007669"/>
    <property type="project" value="UniProtKB-UniRule"/>
</dbReference>
<dbReference type="GO" id="GO:0000428">
    <property type="term" value="C:DNA-directed RNA polymerase complex"/>
    <property type="evidence" value="ECO:0007669"/>
    <property type="project" value="UniProtKB-KW"/>
</dbReference>
<keyword evidence="6 11" id="KW-0548">Nucleotidyltransferase</keyword>
<sequence length="526" mass="56651">MANPWVKYTEMSPTYGVFTAEPLERGYGTTLGTILQRILLASLGGAAVTSVKIDALEGVEEAEVLANIKNLALKSFADAPVELKLSAKDGVVTARDIEHGSEVEIVNPDLHIATLGKGARLNLTLTVERGVGYHLADESKSKDGLKVVNASFTPIVKVNRKIEPARVGKSLDYDRLILEVWTNGVLSPEEAIRQSAQLVKDQMDSFINPADSKNPSVKHESKDKNYGVFTADPLDKGYGTTLGNALRRILLSSIGGAAITTVKIEGVDHEFSTIDGIKEDVLDIIANIKTLAVKSHSDSIVEMTLSAKDECEVTAGDIQHDDEVEIINPKHHLATLNKGAKLNIKFTVEKGVGYQVADVAESKNHPIGTLPIDASFSPVVKVNHQADSGRKNHDVLALDVWTNGTLSPEEAVRQSSQILQNQIDIFQRLNQRPTDGSEAGGTAGGALGGLALSIDDLELSARSSNCLKKAAINSVAELVNKPLEDLLKIKNFGKKSAEEINTKLAQYGLKLKGDISDLSNLFEEEE</sequence>
<keyword evidence="14" id="KW-1185">Reference proteome</keyword>
<name>A0A388TI43_9BACT</name>
<evidence type="ECO:0000256" key="6">
    <source>
        <dbReference type="ARBA" id="ARBA00022695"/>
    </source>
</evidence>
<dbReference type="Pfam" id="PF01000">
    <property type="entry name" value="RNA_pol_A_bac"/>
    <property type="match status" value="2"/>
</dbReference>
<dbReference type="EMBL" id="BGZO01000033">
    <property type="protein sequence ID" value="GBR76562.1"/>
    <property type="molecule type" value="Genomic_DNA"/>
</dbReference>
<dbReference type="InterPro" id="IPR011263">
    <property type="entry name" value="DNA-dir_RNA_pol_RpoA/D/Rpb3"/>
</dbReference>
<dbReference type="Proteomes" id="UP000275925">
    <property type="component" value="Unassembled WGS sequence"/>
</dbReference>
<evidence type="ECO:0000313" key="14">
    <source>
        <dbReference type="Proteomes" id="UP000275925"/>
    </source>
</evidence>
<evidence type="ECO:0000259" key="12">
    <source>
        <dbReference type="SMART" id="SM00662"/>
    </source>
</evidence>
<dbReference type="EC" id="2.7.7.6" evidence="2 11"/>
<evidence type="ECO:0000313" key="13">
    <source>
        <dbReference type="EMBL" id="GBR76562.1"/>
    </source>
</evidence>
<evidence type="ECO:0000256" key="9">
    <source>
        <dbReference type="ARBA" id="ARBA00033070"/>
    </source>
</evidence>
<dbReference type="SUPFAM" id="SSF55257">
    <property type="entry name" value="RBP11-like subunits of RNA polymerase"/>
    <property type="match status" value="2"/>
</dbReference>
<dbReference type="Pfam" id="PF01193">
    <property type="entry name" value="RNA_pol_L"/>
    <property type="match status" value="2"/>
</dbReference>
<feature type="region of interest" description="Alpha C-terminal domain (alpha-CTD)" evidence="11">
    <location>
        <begin position="446"/>
        <end position="526"/>
    </location>
</feature>
<dbReference type="GO" id="GO:0006351">
    <property type="term" value="P:DNA-templated transcription"/>
    <property type="evidence" value="ECO:0007669"/>
    <property type="project" value="UniProtKB-UniRule"/>
</dbReference>
<evidence type="ECO:0000256" key="3">
    <source>
        <dbReference type="ARBA" id="ARBA00015972"/>
    </source>
</evidence>
<dbReference type="Gene3D" id="2.170.120.12">
    <property type="entry name" value="DNA-directed RNA polymerase, insert domain"/>
    <property type="match status" value="2"/>
</dbReference>
<feature type="domain" description="DNA-directed RNA polymerase RpoA/D/Rpb3-type" evidence="12">
    <location>
        <begin position="226"/>
        <end position="429"/>
    </location>
</feature>
<comment type="caution">
    <text evidence="13">The sequence shown here is derived from an EMBL/GenBank/DDBJ whole genome shotgun (WGS) entry which is preliminary data.</text>
</comment>
<proteinExistence type="inferred from homology"/>
<comment type="domain">
    <text evidence="11">The N-terminal domain is essential for RNAP assembly and basal transcription, whereas the C-terminal domain is involved in interaction with transcriptional regulators and with upstream promoter elements.</text>
</comment>
<organism evidence="13 14">
    <name type="scientific">Candidatus Termititenax persephonae</name>
    <dbReference type="NCBI Taxonomy" id="2218525"/>
    <lineage>
        <taxon>Bacteria</taxon>
        <taxon>Bacillati</taxon>
        <taxon>Candidatus Margulisiibacteriota</taxon>
        <taxon>Candidatus Termititenacia</taxon>
        <taxon>Candidatus Termititenacales</taxon>
        <taxon>Candidatus Termititenacaceae</taxon>
        <taxon>Candidatus Termititenax</taxon>
    </lineage>
</organism>
<dbReference type="InterPro" id="IPR036603">
    <property type="entry name" value="RBP11-like"/>
</dbReference>
<dbReference type="InterPro" id="IPR036643">
    <property type="entry name" value="RNApol_insert_sf"/>
</dbReference>
<dbReference type="Gene3D" id="3.30.1360.10">
    <property type="entry name" value="RNA polymerase, RBP11-like subunit"/>
    <property type="match status" value="2"/>
</dbReference>
<evidence type="ECO:0000256" key="7">
    <source>
        <dbReference type="ARBA" id="ARBA00023163"/>
    </source>
</evidence>
<dbReference type="Pfam" id="PF03118">
    <property type="entry name" value="RNA_pol_A_CTD"/>
    <property type="match status" value="1"/>
</dbReference>